<proteinExistence type="predicted"/>
<evidence type="ECO:0000313" key="1">
    <source>
        <dbReference type="EMBL" id="MFN0290056.1"/>
    </source>
</evidence>
<gene>
    <name evidence="1" type="ORF">E5L68_001560</name>
</gene>
<protein>
    <recommendedName>
        <fullName evidence="3">Lipoprotein</fullName>
    </recommendedName>
</protein>
<organism evidence="1 2">
    <name type="scientific">Pedobacter helvus</name>
    <dbReference type="NCBI Taxonomy" id="2563444"/>
    <lineage>
        <taxon>Bacteria</taxon>
        <taxon>Pseudomonadati</taxon>
        <taxon>Bacteroidota</taxon>
        <taxon>Sphingobacteriia</taxon>
        <taxon>Sphingobacteriales</taxon>
        <taxon>Sphingobacteriaceae</taxon>
        <taxon>Pedobacter</taxon>
    </lineage>
</organism>
<evidence type="ECO:0008006" key="3">
    <source>
        <dbReference type="Google" id="ProtNLM"/>
    </source>
</evidence>
<dbReference type="EMBL" id="SRMP02000001">
    <property type="protein sequence ID" value="MFN0290056.1"/>
    <property type="molecule type" value="Genomic_DNA"/>
</dbReference>
<accession>A0ABW9JD57</accession>
<dbReference type="Proteomes" id="UP001517367">
    <property type="component" value="Unassembled WGS sequence"/>
</dbReference>
<name>A0ABW9JD57_9SPHI</name>
<keyword evidence="2" id="KW-1185">Reference proteome</keyword>
<sequence>MKFRILLITAAAAFFIGCSNPNGTYIVYSSEAYGYSFLGSGEREGFDYQASELLSQKMLGRRVNIEYNKDFIIFKDGGPEVVLQRIVDGRDTLYKSVKQEDGRKIQYELFMKPGRESNTIIATAEWTTNEVDTTGQTLYNVGKVARARCKIKKYDNK</sequence>
<dbReference type="PROSITE" id="PS51257">
    <property type="entry name" value="PROKAR_LIPOPROTEIN"/>
    <property type="match status" value="1"/>
</dbReference>
<reference evidence="1 2" key="1">
    <citation type="submission" date="2024-12" db="EMBL/GenBank/DDBJ databases">
        <authorList>
            <person name="Hu S."/>
        </authorList>
    </citation>
    <scope>NUCLEOTIDE SEQUENCE [LARGE SCALE GENOMIC DNA]</scope>
    <source>
        <strain evidence="1 2">P-25</strain>
    </source>
</reference>
<comment type="caution">
    <text evidence="1">The sequence shown here is derived from an EMBL/GenBank/DDBJ whole genome shotgun (WGS) entry which is preliminary data.</text>
</comment>
<evidence type="ECO:0000313" key="2">
    <source>
        <dbReference type="Proteomes" id="UP001517367"/>
    </source>
</evidence>
<dbReference type="RefSeq" id="WP_138727651.1">
    <property type="nucleotide sequence ID" value="NZ_SRMP02000001.1"/>
</dbReference>